<dbReference type="InterPro" id="IPR042187">
    <property type="entry name" value="Flagellin_C_sub2"/>
</dbReference>
<dbReference type="GO" id="GO:0009288">
    <property type="term" value="C:bacterial-type flagellum"/>
    <property type="evidence" value="ECO:0007669"/>
    <property type="project" value="InterPro"/>
</dbReference>
<evidence type="ECO:0000313" key="2">
    <source>
        <dbReference type="EMBL" id="SDY89010.1"/>
    </source>
</evidence>
<proteinExistence type="predicted"/>
<dbReference type="EMBL" id="FNPR01000010">
    <property type="protein sequence ID" value="SDY89010.1"/>
    <property type="molecule type" value="Genomic_DNA"/>
</dbReference>
<evidence type="ECO:0000313" key="3">
    <source>
        <dbReference type="Proteomes" id="UP000199026"/>
    </source>
</evidence>
<gene>
    <name evidence="2" type="ORF">SAMN05444486_11024</name>
</gene>
<keyword evidence="2" id="KW-0969">Cilium</keyword>
<dbReference type="Gene3D" id="6.10.10.10">
    <property type="entry name" value="Flagellar export chaperone, C-terminal domain"/>
    <property type="match status" value="1"/>
</dbReference>
<evidence type="ECO:0000259" key="1">
    <source>
        <dbReference type="Pfam" id="PF00700"/>
    </source>
</evidence>
<organism evidence="2 3">
    <name type="scientific">Lentibacter algarum</name>
    <dbReference type="NCBI Taxonomy" id="576131"/>
    <lineage>
        <taxon>Bacteria</taxon>
        <taxon>Pseudomonadati</taxon>
        <taxon>Pseudomonadota</taxon>
        <taxon>Alphaproteobacteria</taxon>
        <taxon>Rhodobacterales</taxon>
        <taxon>Roseobacteraceae</taxon>
        <taxon>Lentibacter</taxon>
    </lineage>
</organism>
<dbReference type="SUPFAM" id="SSF64518">
    <property type="entry name" value="Phase 1 flagellin"/>
    <property type="match status" value="1"/>
</dbReference>
<feature type="non-terminal residue" evidence="2">
    <location>
        <position position="1"/>
    </location>
</feature>
<protein>
    <submittedName>
        <fullName evidence="2">Flagellin</fullName>
    </submittedName>
</protein>
<sequence length="36" mass="3661">KVTGDLTKSQIMSQAATAMLAQANASKQGVLSLLQG</sequence>
<dbReference type="AlphaFoldDB" id="A0A1H3NK04"/>
<keyword evidence="3" id="KW-1185">Reference proteome</keyword>
<name>A0A1H3NK04_9RHOB</name>
<keyword evidence="2" id="KW-0282">Flagellum</keyword>
<dbReference type="Proteomes" id="UP000199026">
    <property type="component" value="Unassembled WGS sequence"/>
</dbReference>
<accession>A0A1H3NK04</accession>
<feature type="domain" description="Flagellin C-terminal" evidence="1">
    <location>
        <begin position="6"/>
        <end position="34"/>
    </location>
</feature>
<dbReference type="Pfam" id="PF00700">
    <property type="entry name" value="Flagellin_C"/>
    <property type="match status" value="1"/>
</dbReference>
<reference evidence="2 3" key="1">
    <citation type="submission" date="2016-10" db="EMBL/GenBank/DDBJ databases">
        <authorList>
            <person name="de Groot N.N."/>
        </authorList>
    </citation>
    <scope>NUCLEOTIDE SEQUENCE [LARGE SCALE GENOMIC DNA]</scope>
    <source>
        <strain evidence="2 3">DSM 24677</strain>
    </source>
</reference>
<keyword evidence="2" id="KW-0966">Cell projection</keyword>
<dbReference type="InterPro" id="IPR046358">
    <property type="entry name" value="Flagellin_C"/>
</dbReference>